<name>A0AAE3JUD8_9FLAO</name>
<dbReference type="InterPro" id="IPR029039">
    <property type="entry name" value="Flavoprotein-like_sf"/>
</dbReference>
<comment type="catalytic activity">
    <reaction evidence="11">
        <text>hydrogen sulfide + 3 NADP(+) + 3 H2O = sulfite + 3 NADPH + 4 H(+)</text>
        <dbReference type="Rhea" id="RHEA:13801"/>
        <dbReference type="ChEBI" id="CHEBI:15377"/>
        <dbReference type="ChEBI" id="CHEBI:15378"/>
        <dbReference type="ChEBI" id="CHEBI:17359"/>
        <dbReference type="ChEBI" id="CHEBI:29919"/>
        <dbReference type="ChEBI" id="CHEBI:57783"/>
        <dbReference type="ChEBI" id="CHEBI:58349"/>
        <dbReference type="EC" id="1.8.1.2"/>
    </reaction>
</comment>
<dbReference type="PROSITE" id="PS51384">
    <property type="entry name" value="FAD_FR"/>
    <property type="match status" value="1"/>
</dbReference>
<dbReference type="Gene3D" id="2.40.30.10">
    <property type="entry name" value="Translation factors"/>
    <property type="match status" value="1"/>
</dbReference>
<feature type="domain" description="Flavodoxin-like" evidence="13">
    <location>
        <begin position="72"/>
        <end position="210"/>
    </location>
</feature>
<comment type="cofactor">
    <cofactor evidence="12">
        <name>FAD</name>
        <dbReference type="ChEBI" id="CHEBI:57692"/>
    </cofactor>
    <text evidence="12">Binds 1 FAD per subunit.</text>
</comment>
<comment type="caution">
    <text evidence="15">The sequence shown here is derived from an EMBL/GenBank/DDBJ whole genome shotgun (WGS) entry which is preliminary data.</text>
</comment>
<accession>A0AAE3JUD8</accession>
<dbReference type="SUPFAM" id="SSF52343">
    <property type="entry name" value="Ferredoxin reductase-like, C-terminal NADP-linked domain"/>
    <property type="match status" value="1"/>
</dbReference>
<gene>
    <name evidence="15" type="ORF">K8352_16190</name>
</gene>
<evidence type="ECO:0000256" key="12">
    <source>
        <dbReference type="PIRSR" id="PIRSR000207-1"/>
    </source>
</evidence>
<evidence type="ECO:0000256" key="11">
    <source>
        <dbReference type="ARBA" id="ARBA00052219"/>
    </source>
</evidence>
<evidence type="ECO:0000256" key="1">
    <source>
        <dbReference type="ARBA" id="ARBA00012604"/>
    </source>
</evidence>
<feature type="binding site" evidence="12">
    <location>
        <begin position="393"/>
        <end position="396"/>
    </location>
    <ligand>
        <name>FAD</name>
        <dbReference type="ChEBI" id="CHEBI:57692"/>
    </ligand>
</feature>
<dbReference type="InterPro" id="IPR001094">
    <property type="entry name" value="Flavdoxin-like"/>
</dbReference>
<dbReference type="InterPro" id="IPR017927">
    <property type="entry name" value="FAD-bd_FR_type"/>
</dbReference>
<dbReference type="GO" id="GO:0010181">
    <property type="term" value="F:FMN binding"/>
    <property type="evidence" value="ECO:0007669"/>
    <property type="project" value="InterPro"/>
</dbReference>
<dbReference type="InterPro" id="IPR001433">
    <property type="entry name" value="OxRdtase_FAD/NAD-bd"/>
</dbReference>
<evidence type="ECO:0000313" key="15">
    <source>
        <dbReference type="EMBL" id="MCG2462302.1"/>
    </source>
</evidence>
<evidence type="ECO:0000256" key="6">
    <source>
        <dbReference type="ARBA" id="ARBA00022827"/>
    </source>
</evidence>
<evidence type="ECO:0000256" key="7">
    <source>
        <dbReference type="ARBA" id="ARBA00022857"/>
    </source>
</evidence>
<feature type="binding site" evidence="12">
    <location>
        <begin position="161"/>
        <end position="170"/>
    </location>
    <ligand>
        <name>FMN</name>
        <dbReference type="ChEBI" id="CHEBI:58210"/>
    </ligand>
</feature>
<evidence type="ECO:0000256" key="10">
    <source>
        <dbReference type="ARBA" id="ARBA00023192"/>
    </source>
</evidence>
<dbReference type="GO" id="GO:0050660">
    <property type="term" value="F:flavin adenine dinucleotide binding"/>
    <property type="evidence" value="ECO:0007669"/>
    <property type="project" value="InterPro"/>
</dbReference>
<dbReference type="NCBIfam" id="TIGR01931">
    <property type="entry name" value="cysJ"/>
    <property type="match status" value="1"/>
</dbReference>
<evidence type="ECO:0000256" key="4">
    <source>
        <dbReference type="ARBA" id="ARBA00022630"/>
    </source>
</evidence>
<feature type="domain" description="FAD-binding FR-type" evidence="14">
    <location>
        <begin position="241"/>
        <end position="455"/>
    </location>
</feature>
<protein>
    <recommendedName>
        <fullName evidence="1">assimilatory sulfite reductase (NADPH)</fullName>
        <ecNumber evidence="1">1.8.1.2</ecNumber>
    </recommendedName>
</protein>
<evidence type="ECO:0000259" key="14">
    <source>
        <dbReference type="PROSITE" id="PS51384"/>
    </source>
</evidence>
<proteinExistence type="predicted"/>
<organism evidence="15 16">
    <name type="scientific">Cerina litoralis</name>
    <dbReference type="NCBI Taxonomy" id="2874477"/>
    <lineage>
        <taxon>Bacteria</taxon>
        <taxon>Pseudomonadati</taxon>
        <taxon>Bacteroidota</taxon>
        <taxon>Flavobacteriia</taxon>
        <taxon>Flavobacteriales</taxon>
        <taxon>Flavobacteriaceae</taxon>
        <taxon>Cerina</taxon>
    </lineage>
</organism>
<dbReference type="PIRSF" id="PIRSF000207">
    <property type="entry name" value="SiR-FP_CysJ"/>
    <property type="match status" value="1"/>
</dbReference>
<dbReference type="RefSeq" id="WP_317903442.1">
    <property type="nucleotide sequence ID" value="NZ_JAIRBC010000028.1"/>
</dbReference>
<dbReference type="PROSITE" id="PS50902">
    <property type="entry name" value="FLAVODOXIN_LIKE"/>
    <property type="match status" value="1"/>
</dbReference>
<keyword evidence="6 12" id="KW-0274">FAD</keyword>
<sequence length="606" mass="67474">MESYKGLKGGPFTDEQVKKLEEALSLLDSGQRYWLSGYFSGLVQTSSVESTLGVEQSNGSLQSLPEVVSEKLTILFGTHTGNSEALAKSLAEMARERGIETEVSDMASFKTRGLKKITNLAVIVSTHGIGEPPVQAEDLHGYLHGKKAPDLSHIRFSVLALGDSSYVEFCQTGKDFDIVLEKLGAQRLVARQDCDVDYIEDAENWKQSVLNSITQTSGKALANVVTKDSIPAVEKVKYSRQNLFEATILEKINLNGKGSSKETIHLELDLGDSGLTYEPGDALGVYGSSSPKLVEAVLKATNLSGDEQVLSHKGEKTLREALSFDYELTPLSKTTLSKYSELTNNQGLKKIFADNKAITKYLHGRDILDLISEDSYNLSPNELVSILRKNTPRMYSIASAQEAVEDEVHLLVSVVRYNAFGREKEGLCSATLADRLEVDDKVKIFVDKNSRFKLPKNPDTPIIMVGPGTGVAPFRSFMQHREVSEKKGPAWLFFGDRNFTTDFLYQTEWQQYLKEGVLTKADVAFSRDLEQKDYVQHRMLENGKELYDWLENGANFYVCGDATKMAKDVDLALKQIIRQQGGVTLEKAEEYVKKLQLSNRYQADVY</sequence>
<feature type="binding site" evidence="12">
    <location>
        <position position="606"/>
    </location>
    <ligand>
        <name>FAD</name>
        <dbReference type="ChEBI" id="CHEBI:57692"/>
    </ligand>
</feature>
<feature type="binding site" evidence="12">
    <location>
        <begin position="526"/>
        <end position="527"/>
    </location>
    <ligand>
        <name>NADP(+)</name>
        <dbReference type="ChEBI" id="CHEBI:58349"/>
    </ligand>
</feature>
<dbReference type="Pfam" id="PF00667">
    <property type="entry name" value="FAD_binding_1"/>
    <property type="match status" value="1"/>
</dbReference>
<dbReference type="GO" id="GO:0005829">
    <property type="term" value="C:cytosol"/>
    <property type="evidence" value="ECO:0007669"/>
    <property type="project" value="TreeGrafter"/>
</dbReference>
<feature type="binding site" evidence="12">
    <location>
        <begin position="532"/>
        <end position="536"/>
    </location>
    <ligand>
        <name>NADP(+)</name>
        <dbReference type="ChEBI" id="CHEBI:58349"/>
    </ligand>
</feature>
<feature type="binding site" evidence="12">
    <location>
        <begin position="426"/>
        <end position="429"/>
    </location>
    <ligand>
        <name>FAD</name>
        <dbReference type="ChEBI" id="CHEBI:57692"/>
    </ligand>
</feature>
<feature type="binding site" evidence="12">
    <location>
        <begin position="125"/>
        <end position="128"/>
    </location>
    <ligand>
        <name>FMN</name>
        <dbReference type="ChEBI" id="CHEBI:58210"/>
    </ligand>
</feature>
<keyword evidence="4" id="KW-0285">Flavoprotein</keyword>
<dbReference type="PANTHER" id="PTHR19384">
    <property type="entry name" value="NITRIC OXIDE SYNTHASE-RELATED"/>
    <property type="match status" value="1"/>
</dbReference>
<keyword evidence="8" id="KW-0249">Electron transport</keyword>
<dbReference type="Pfam" id="PF00258">
    <property type="entry name" value="Flavodoxin_1"/>
    <property type="match status" value="1"/>
</dbReference>
<dbReference type="InterPro" id="IPR039261">
    <property type="entry name" value="FNR_nucleotide-bd"/>
</dbReference>
<evidence type="ECO:0000256" key="9">
    <source>
        <dbReference type="ARBA" id="ARBA00023002"/>
    </source>
</evidence>
<keyword evidence="5 12" id="KW-0288">FMN</keyword>
<dbReference type="Gene3D" id="1.20.990.10">
    <property type="entry name" value="NADPH-cytochrome p450 Reductase, Chain A, domain 3"/>
    <property type="match status" value="1"/>
</dbReference>
<dbReference type="InterPro" id="IPR001709">
    <property type="entry name" value="Flavoprot_Pyr_Nucl_cyt_Rdtase"/>
</dbReference>
<evidence type="ECO:0000259" key="13">
    <source>
        <dbReference type="PROSITE" id="PS50902"/>
    </source>
</evidence>
<dbReference type="PRINTS" id="PR00371">
    <property type="entry name" value="FPNCR"/>
</dbReference>
<dbReference type="EMBL" id="JAIRBC010000028">
    <property type="protein sequence ID" value="MCG2462302.1"/>
    <property type="molecule type" value="Genomic_DNA"/>
</dbReference>
<dbReference type="Pfam" id="PF00175">
    <property type="entry name" value="NAD_binding_1"/>
    <property type="match status" value="1"/>
</dbReference>
<evidence type="ECO:0000313" key="16">
    <source>
        <dbReference type="Proteomes" id="UP001200642"/>
    </source>
</evidence>
<feature type="binding site" evidence="12">
    <location>
        <position position="329"/>
    </location>
    <ligand>
        <name>FAD</name>
        <dbReference type="ChEBI" id="CHEBI:57692"/>
    </ligand>
</feature>
<keyword evidence="10" id="KW-0198">Cysteine biosynthesis</keyword>
<keyword evidence="3" id="KW-0028">Amino-acid biosynthesis</keyword>
<dbReference type="InterPro" id="IPR023173">
    <property type="entry name" value="NADPH_Cyt_P450_Rdtase_alpha"/>
</dbReference>
<dbReference type="FunFam" id="3.40.50.80:FF:000001">
    <property type="entry name" value="NADPH--cytochrome P450 reductase 1"/>
    <property type="match status" value="1"/>
</dbReference>
<evidence type="ECO:0000256" key="8">
    <source>
        <dbReference type="ARBA" id="ARBA00022982"/>
    </source>
</evidence>
<feature type="binding site" evidence="12">
    <location>
        <position position="568"/>
    </location>
    <ligand>
        <name>NADP(+)</name>
        <dbReference type="ChEBI" id="CHEBI:58349"/>
    </ligand>
</feature>
<dbReference type="Proteomes" id="UP001200642">
    <property type="component" value="Unassembled WGS sequence"/>
</dbReference>
<dbReference type="InterPro" id="IPR003097">
    <property type="entry name" value="CysJ-like_FAD-binding"/>
</dbReference>
<evidence type="ECO:0000256" key="2">
    <source>
        <dbReference type="ARBA" id="ARBA00022448"/>
    </source>
</evidence>
<feature type="binding site" evidence="12">
    <location>
        <position position="417"/>
    </location>
    <ligand>
        <name>FAD</name>
        <dbReference type="ChEBI" id="CHEBI:57692"/>
    </ligand>
</feature>
<dbReference type="InterPro" id="IPR008254">
    <property type="entry name" value="Flavodoxin/NO_synth"/>
</dbReference>
<dbReference type="CDD" id="cd06199">
    <property type="entry name" value="SiR"/>
    <property type="match status" value="1"/>
</dbReference>
<dbReference type="InterPro" id="IPR010199">
    <property type="entry name" value="CysJ"/>
</dbReference>
<dbReference type="Gene3D" id="3.40.50.360">
    <property type="match status" value="1"/>
</dbReference>
<keyword evidence="9 15" id="KW-0560">Oxidoreductase</keyword>
<dbReference type="PANTHER" id="PTHR19384:SF128">
    <property type="entry name" value="NADPH OXIDOREDUCTASE A"/>
    <property type="match status" value="1"/>
</dbReference>
<evidence type="ECO:0000256" key="3">
    <source>
        <dbReference type="ARBA" id="ARBA00022605"/>
    </source>
</evidence>
<dbReference type="GO" id="GO:0004783">
    <property type="term" value="F:sulfite reductase (NADPH) activity"/>
    <property type="evidence" value="ECO:0007669"/>
    <property type="project" value="UniProtKB-EC"/>
</dbReference>
<dbReference type="EC" id="1.8.1.2" evidence="1"/>
<dbReference type="PRINTS" id="PR00369">
    <property type="entry name" value="FLAVODOXIN"/>
</dbReference>
<keyword evidence="7 12" id="KW-0521">NADP</keyword>
<reference evidence="15" key="1">
    <citation type="submission" date="2023-02" db="EMBL/GenBank/DDBJ databases">
        <title>Genome of Flavobacteriaceae gen. nov. sp. strain F89.</title>
        <authorList>
            <person name="Wang Y."/>
        </authorList>
    </citation>
    <scope>NUCLEOTIDE SEQUENCE</scope>
    <source>
        <strain evidence="15">F89</strain>
    </source>
</reference>
<comment type="cofactor">
    <cofactor evidence="12">
        <name>FMN</name>
        <dbReference type="ChEBI" id="CHEBI:58210"/>
    </cofactor>
    <text evidence="12">Binds 1 FMN per subunit.</text>
</comment>
<evidence type="ECO:0000256" key="5">
    <source>
        <dbReference type="ARBA" id="ARBA00022643"/>
    </source>
</evidence>
<dbReference type="Gene3D" id="3.40.50.80">
    <property type="entry name" value="Nucleotide-binding domain of ferredoxin-NADP reductase (FNR) module"/>
    <property type="match status" value="1"/>
</dbReference>
<dbReference type="AlphaFoldDB" id="A0AAE3JUD8"/>
<dbReference type="SUPFAM" id="SSF52218">
    <property type="entry name" value="Flavoproteins"/>
    <property type="match status" value="1"/>
</dbReference>
<dbReference type="SUPFAM" id="SSF63380">
    <property type="entry name" value="Riboflavin synthase domain-like"/>
    <property type="match status" value="1"/>
</dbReference>
<dbReference type="InterPro" id="IPR017938">
    <property type="entry name" value="Riboflavin_synthase-like_b-brl"/>
</dbReference>
<keyword evidence="2" id="KW-0813">Transport</keyword>
<keyword evidence="16" id="KW-1185">Reference proteome</keyword>
<dbReference type="GO" id="GO:0019344">
    <property type="term" value="P:cysteine biosynthetic process"/>
    <property type="evidence" value="ECO:0007669"/>
    <property type="project" value="UniProtKB-KW"/>
</dbReference>